<dbReference type="PRINTS" id="PR01415">
    <property type="entry name" value="ANKYRIN"/>
</dbReference>
<dbReference type="SMART" id="SM00248">
    <property type="entry name" value="ANK"/>
    <property type="match status" value="2"/>
</dbReference>
<dbReference type="Gene3D" id="1.25.40.20">
    <property type="entry name" value="Ankyrin repeat-containing domain"/>
    <property type="match status" value="1"/>
</dbReference>
<dbReference type="Pfam" id="PF00023">
    <property type="entry name" value="Ank"/>
    <property type="match status" value="1"/>
</dbReference>
<gene>
    <name evidence="4" type="ORF">L0P57_04080</name>
</gene>
<evidence type="ECO:0000313" key="5">
    <source>
        <dbReference type="Proteomes" id="UP001298681"/>
    </source>
</evidence>
<proteinExistence type="predicted"/>
<evidence type="ECO:0000256" key="2">
    <source>
        <dbReference type="ARBA" id="ARBA00023043"/>
    </source>
</evidence>
<evidence type="ECO:0000256" key="3">
    <source>
        <dbReference type="PROSITE-ProRule" id="PRU00023"/>
    </source>
</evidence>
<organism evidence="4 5">
    <name type="scientific">Anaeromassilibacillus senegalensis</name>
    <dbReference type="NCBI Taxonomy" id="1673717"/>
    <lineage>
        <taxon>Bacteria</taxon>
        <taxon>Bacillati</taxon>
        <taxon>Bacillota</taxon>
        <taxon>Clostridia</taxon>
        <taxon>Eubacteriales</taxon>
        <taxon>Acutalibacteraceae</taxon>
        <taxon>Anaeromassilibacillus</taxon>
    </lineage>
</organism>
<accession>A0ABS9MHS4</accession>
<dbReference type="InterPro" id="IPR002110">
    <property type="entry name" value="Ankyrin_rpt"/>
</dbReference>
<name>A0ABS9MHS4_9FIRM</name>
<keyword evidence="5" id="KW-1185">Reference proteome</keyword>
<dbReference type="PROSITE" id="PS50088">
    <property type="entry name" value="ANK_REPEAT"/>
    <property type="match status" value="1"/>
</dbReference>
<dbReference type="RefSeq" id="WP_087221197.1">
    <property type="nucleotide sequence ID" value="NZ_JAKNHQ010000004.1"/>
</dbReference>
<evidence type="ECO:0000313" key="4">
    <source>
        <dbReference type="EMBL" id="MCG4610116.1"/>
    </source>
</evidence>
<dbReference type="PANTHER" id="PTHR24134">
    <property type="entry name" value="ANKYRIN REPEAT-CONTAINING PROTEIN DDB_G0279043"/>
    <property type="match status" value="1"/>
</dbReference>
<comment type="caution">
    <text evidence="4">The sequence shown here is derived from an EMBL/GenBank/DDBJ whole genome shotgun (WGS) entry which is preliminary data.</text>
</comment>
<dbReference type="PANTHER" id="PTHR24134:SF9">
    <property type="entry name" value="ANKYRIN REPEAT AND SOCS BOX PROTEIN 8"/>
    <property type="match status" value="1"/>
</dbReference>
<reference evidence="4 5" key="1">
    <citation type="submission" date="2022-01" db="EMBL/GenBank/DDBJ databases">
        <title>Collection of gut derived symbiotic bacterial strains cultured from healthy donors.</title>
        <authorList>
            <person name="Lin H."/>
            <person name="Kohout C."/>
            <person name="Waligurski E."/>
            <person name="Pamer E.G."/>
        </authorList>
    </citation>
    <scope>NUCLEOTIDE SEQUENCE [LARGE SCALE GENOMIC DNA]</scope>
    <source>
        <strain evidence="4 5">DFI.7.58</strain>
    </source>
</reference>
<dbReference type="EMBL" id="JAKNHQ010000004">
    <property type="protein sequence ID" value="MCG4610116.1"/>
    <property type="molecule type" value="Genomic_DNA"/>
</dbReference>
<sequence>MNKLFKDIRHSDFNAVRATISKNIKAVNEVYTGKAPKKDIGQSPLQVAIKCGEFEIIEFLLENGADPDFMENPEVVPPHSVCMPVLHDAIIGAFSALCYKQYMQSEKYVNLIKILLEYGANPNRKTSSEILPIGMAVNQADFILSRKSAYPDIQEITQKRLLEILDLLIEYGADKKEWLDQDFWGVSNKVHYFEEKQYGTNNIDIREPIRIVLEGYFH</sequence>
<keyword evidence="2 3" id="KW-0040">ANK repeat</keyword>
<feature type="repeat" description="ANK" evidence="3">
    <location>
        <begin position="40"/>
        <end position="72"/>
    </location>
</feature>
<dbReference type="InterPro" id="IPR036770">
    <property type="entry name" value="Ankyrin_rpt-contain_sf"/>
</dbReference>
<protein>
    <submittedName>
        <fullName evidence="4">Ankyrin repeat domain-containing protein</fullName>
    </submittedName>
</protein>
<dbReference type="Proteomes" id="UP001298681">
    <property type="component" value="Unassembled WGS sequence"/>
</dbReference>
<evidence type="ECO:0000256" key="1">
    <source>
        <dbReference type="ARBA" id="ARBA00022737"/>
    </source>
</evidence>
<dbReference type="PROSITE" id="PS50297">
    <property type="entry name" value="ANK_REP_REGION"/>
    <property type="match status" value="1"/>
</dbReference>
<dbReference type="SUPFAM" id="SSF48403">
    <property type="entry name" value="Ankyrin repeat"/>
    <property type="match status" value="1"/>
</dbReference>
<keyword evidence="1" id="KW-0677">Repeat</keyword>